<evidence type="ECO:0000313" key="2">
    <source>
        <dbReference type="Proteomes" id="UP001303532"/>
    </source>
</evidence>
<accession>A0ABZ0KWK3</accession>
<sequence>MNNRFISEIEPYLVADEEIVQKFVLYALKDYPSMPIEWQNRLLEEALTNEKSRTSILLYAPRKEANGETVRLLLALLKVVKPERAHLVAGALTKLKPELLVEWNKELAGCVPHLVLEEAHFLIEASDDELFEAFDTGIAQLEMEQSYNYALFNRVIRRMEQLVKRGVYGKARIENVLNRRSKNLYFNYEEIVAVRAIGLLKLEEYIPFLSELLVRDEDVLLEETAEALVQFQTDEVVEAVTPYMLNQESVIFAIAVLSGTKLESAEKALFENYYNVPPYLKDWVLEALAHQLSDKTFPLIDTYIEDGGISAEIDMDLVSYSLYTIKGKKHPEMTDWKTSYENKRNRRMKSISGFAPVKNEVKIGRNDPCPCGSGKKYKKCCG</sequence>
<dbReference type="RefSeq" id="WP_323692415.1">
    <property type="nucleotide sequence ID" value="NZ_CP116341.1"/>
</dbReference>
<dbReference type="Proteomes" id="UP001303532">
    <property type="component" value="Chromosome"/>
</dbReference>
<dbReference type="PANTHER" id="PTHR33747">
    <property type="entry name" value="UPF0225 PROTEIN SCO1677"/>
    <property type="match status" value="1"/>
</dbReference>
<reference evidence="1 2" key="1">
    <citation type="submission" date="2023-01" db="EMBL/GenBank/DDBJ databases">
        <title>Sporosarcina sp. nov., isolated from Korean tranditional fermented seafood 'Jeotgal'.</title>
        <authorList>
            <person name="Yang A.-I."/>
        </authorList>
    </citation>
    <scope>NUCLEOTIDE SEQUENCE [LARGE SCALE GENOMIC DNA]</scope>
    <source>
        <strain evidence="1 2">B2O-1</strain>
    </source>
</reference>
<gene>
    <name evidence="1" type="ORF">PGH26_02270</name>
</gene>
<dbReference type="Pfam" id="PF02810">
    <property type="entry name" value="SEC-C"/>
    <property type="match status" value="1"/>
</dbReference>
<proteinExistence type="predicted"/>
<dbReference type="Gene3D" id="3.10.450.50">
    <property type="match status" value="1"/>
</dbReference>
<dbReference type="EMBL" id="CP116341">
    <property type="protein sequence ID" value="WOV84774.1"/>
    <property type="molecule type" value="Genomic_DNA"/>
</dbReference>
<dbReference type="SUPFAM" id="SSF103642">
    <property type="entry name" value="Sec-C motif"/>
    <property type="match status" value="1"/>
</dbReference>
<protein>
    <submittedName>
        <fullName evidence="1">SEC-C metal-binding domain-containing protein</fullName>
    </submittedName>
</protein>
<organism evidence="1 2">
    <name type="scientific">Sporosarcina jeotgali</name>
    <dbReference type="NCBI Taxonomy" id="3020056"/>
    <lineage>
        <taxon>Bacteria</taxon>
        <taxon>Bacillati</taxon>
        <taxon>Bacillota</taxon>
        <taxon>Bacilli</taxon>
        <taxon>Bacillales</taxon>
        <taxon>Caryophanaceae</taxon>
        <taxon>Sporosarcina</taxon>
    </lineage>
</organism>
<name>A0ABZ0KWK3_9BACL</name>
<dbReference type="PANTHER" id="PTHR33747:SF1">
    <property type="entry name" value="ADENYLATE CYCLASE-ASSOCIATED CAP C-TERMINAL DOMAIN-CONTAINING PROTEIN"/>
    <property type="match status" value="1"/>
</dbReference>
<dbReference type="InterPro" id="IPR004027">
    <property type="entry name" value="SEC_C_motif"/>
</dbReference>
<keyword evidence="2" id="KW-1185">Reference proteome</keyword>
<evidence type="ECO:0000313" key="1">
    <source>
        <dbReference type="EMBL" id="WOV84774.1"/>
    </source>
</evidence>